<dbReference type="GeneID" id="109722900"/>
<evidence type="ECO:0000313" key="3">
    <source>
        <dbReference type="Proteomes" id="UP000515123"/>
    </source>
</evidence>
<dbReference type="AlphaFoldDB" id="A0A6P5GDH3"/>
<evidence type="ECO:0000259" key="1">
    <source>
        <dbReference type="Pfam" id="PF13952"/>
    </source>
</evidence>
<reference evidence="3" key="1">
    <citation type="journal article" date="2015" name="Nat. Genet.">
        <title>The pineapple genome and the evolution of CAM photosynthesis.</title>
        <authorList>
            <person name="Ming R."/>
            <person name="VanBuren R."/>
            <person name="Wai C.M."/>
            <person name="Tang H."/>
            <person name="Schatz M.C."/>
            <person name="Bowers J.E."/>
            <person name="Lyons E."/>
            <person name="Wang M.L."/>
            <person name="Chen J."/>
            <person name="Biggers E."/>
            <person name="Zhang J."/>
            <person name="Huang L."/>
            <person name="Zhang L."/>
            <person name="Miao W."/>
            <person name="Zhang J."/>
            <person name="Ye Z."/>
            <person name="Miao C."/>
            <person name="Lin Z."/>
            <person name="Wang H."/>
            <person name="Zhou H."/>
            <person name="Yim W.C."/>
            <person name="Priest H.D."/>
            <person name="Zheng C."/>
            <person name="Woodhouse M."/>
            <person name="Edger P.P."/>
            <person name="Guyot R."/>
            <person name="Guo H.B."/>
            <person name="Guo H."/>
            <person name="Zheng G."/>
            <person name="Singh R."/>
            <person name="Sharma A."/>
            <person name="Min X."/>
            <person name="Zheng Y."/>
            <person name="Lee H."/>
            <person name="Gurtowski J."/>
            <person name="Sedlazeck F.J."/>
            <person name="Harkess A."/>
            <person name="McKain M.R."/>
            <person name="Liao Z."/>
            <person name="Fang J."/>
            <person name="Liu J."/>
            <person name="Zhang X."/>
            <person name="Zhang Q."/>
            <person name="Hu W."/>
            <person name="Qin Y."/>
            <person name="Wang K."/>
            <person name="Chen L.Y."/>
            <person name="Shirley N."/>
            <person name="Lin Y.R."/>
            <person name="Liu L.Y."/>
            <person name="Hernandez A.G."/>
            <person name="Wright C.L."/>
            <person name="Bulone V."/>
            <person name="Tuskan G.A."/>
            <person name="Heath K."/>
            <person name="Zee F."/>
            <person name="Moore P.H."/>
            <person name="Sunkar R."/>
            <person name="Leebens-Mack J.H."/>
            <person name="Mockler T."/>
            <person name="Bennetzen J.L."/>
            <person name="Freeling M."/>
            <person name="Sankoff D."/>
            <person name="Paterson A.H."/>
            <person name="Zhu X."/>
            <person name="Yang X."/>
            <person name="Smith J.A."/>
            <person name="Cushman J.C."/>
            <person name="Paull R.E."/>
            <person name="Yu Q."/>
        </authorList>
    </citation>
    <scope>NUCLEOTIDE SEQUENCE [LARGE SCALE GENOMIC DNA]</scope>
    <source>
        <strain evidence="3">cv. F153</strain>
    </source>
</reference>
<evidence type="ECO:0000259" key="2">
    <source>
        <dbReference type="Pfam" id="PF13960"/>
    </source>
</evidence>
<dbReference type="PANTHER" id="PTHR48258:SF12">
    <property type="entry name" value="TRANSPOSON PROTEIN, CACTA, EN_SPM SUB-CLASS"/>
    <property type="match status" value="1"/>
</dbReference>
<keyword evidence="3" id="KW-1185">Reference proteome</keyword>
<dbReference type="Pfam" id="PF13952">
    <property type="entry name" value="DUF4216"/>
    <property type="match status" value="1"/>
</dbReference>
<gene>
    <name evidence="4" type="primary">LOC109722900</name>
</gene>
<dbReference type="InterPro" id="IPR025312">
    <property type="entry name" value="DUF4216"/>
</dbReference>
<evidence type="ECO:0000313" key="4">
    <source>
        <dbReference type="RefSeq" id="XP_020106666.1"/>
    </source>
</evidence>
<organism evidence="3 4">
    <name type="scientific">Ananas comosus</name>
    <name type="common">Pineapple</name>
    <name type="synonym">Ananas ananas</name>
    <dbReference type="NCBI Taxonomy" id="4615"/>
    <lineage>
        <taxon>Eukaryota</taxon>
        <taxon>Viridiplantae</taxon>
        <taxon>Streptophyta</taxon>
        <taxon>Embryophyta</taxon>
        <taxon>Tracheophyta</taxon>
        <taxon>Spermatophyta</taxon>
        <taxon>Magnoliopsida</taxon>
        <taxon>Liliopsida</taxon>
        <taxon>Poales</taxon>
        <taxon>Bromeliaceae</taxon>
        <taxon>Bromelioideae</taxon>
        <taxon>Ananas</taxon>
    </lineage>
</organism>
<dbReference type="Pfam" id="PF13960">
    <property type="entry name" value="DUF4218"/>
    <property type="match status" value="1"/>
</dbReference>
<dbReference type="PANTHER" id="PTHR48258">
    <property type="entry name" value="DUF4218 DOMAIN-CONTAINING PROTEIN-RELATED"/>
    <property type="match status" value="1"/>
</dbReference>
<protein>
    <submittedName>
        <fullName evidence="4">Uncharacterized protein LOC109722900</fullName>
    </submittedName>
</protein>
<name>A0A6P5GDH3_ANACO</name>
<dbReference type="RefSeq" id="XP_020106666.1">
    <property type="nucleotide sequence ID" value="XM_020251077.1"/>
</dbReference>
<sequence length="785" mass="90111">MAASMRWHEEGRTKDGILRHPADALAWKSFDSCHPDFASDPRSIRLGLASDGFNPFRTMSSTYSTWPVVLIPYNLPPWLCMKQSSLILSMVIPGEKGPGNDIDVFLQPLIHELKKLWEGVDAFDAFTKQNFNMRGALIWTINDFPAYANLSGWSTKGRNACPCCLNSTDSRWLKNGGKFCYMGYRRWLEQNHPFRFQKDDFDGSIELRTAPNSPSGSDILRQLEGINHNYNFDDVDEYIIDSHNYDEEGMRAEEQLWKKKSIFFDLPYWKDNLLRHNLDVMHIEKNVSDNLIGTMLNISGRTKDNLKARLDLKDMGIRHDLHPEVMPNNKVHIPPAYYTMSAQEKVTFLTVLKNLKVPDGYASNISRRVNLKERTLSNLKSHDGHILMQDILPIALRAAMPRQVVAVISGLSSFFKSLCSKALKVEELDQLQSRIALTLCHMEKIFPPSFFTIMIHLNIHLVAEAKLGGPVHYRWMYPIERYLVRLKSYVRNRAQPEGSIAEGYIAEECLTFCSRYLEGVESVFNRPQRNFDNMENIDNYMFLSGGRVLGKIESVVLDSMSIAQAHRYVLLHCDKIASYRGEFLAAQRRANPNIRANPSIEHKWLVENFPEWLLAQVPQMAERNCSDEILAIARGPNNIAKRCNGFIINGFRFHTKNREKFRKTQNSGVMVEADGKTYYGQLTDIFEIDYYGSFKDDPFIFSSQAKQVFYVQDPKNEEWSHIIMIKPRDLYDMGARLQEEDDDETYTQCIPLNIPTADELNNCTSWARSTIDGGLIHDIGGLTNS</sequence>
<dbReference type="OrthoDB" id="675476at2759"/>
<dbReference type="InterPro" id="IPR004242">
    <property type="entry name" value="Transposase_21"/>
</dbReference>
<feature type="domain" description="DUF4218" evidence="2">
    <location>
        <begin position="418"/>
        <end position="530"/>
    </location>
</feature>
<dbReference type="Proteomes" id="UP000515123">
    <property type="component" value="Linkage group 17"/>
</dbReference>
<reference evidence="4" key="2">
    <citation type="submission" date="2025-08" db="UniProtKB">
        <authorList>
            <consortium name="RefSeq"/>
        </authorList>
    </citation>
    <scope>IDENTIFICATION</scope>
    <source>
        <tissue evidence="4">Leaf</tissue>
    </source>
</reference>
<dbReference type="InterPro" id="IPR025452">
    <property type="entry name" value="DUF4218"/>
</dbReference>
<dbReference type="Pfam" id="PF02992">
    <property type="entry name" value="Transposase_21"/>
    <property type="match status" value="1"/>
</dbReference>
<proteinExistence type="predicted"/>
<accession>A0A6P5GDH3</accession>
<feature type="domain" description="DUF4216" evidence="1">
    <location>
        <begin position="695"/>
        <end position="720"/>
    </location>
</feature>